<keyword evidence="14" id="KW-1185">Reference proteome</keyword>
<evidence type="ECO:0000256" key="1">
    <source>
        <dbReference type="ARBA" id="ARBA00001979"/>
    </source>
</evidence>
<keyword evidence="9" id="KW-0969">Cilium</keyword>
<feature type="domain" description="SHSP" evidence="12">
    <location>
        <begin position="76"/>
        <end position="179"/>
    </location>
</feature>
<dbReference type="SUPFAM" id="SSF49764">
    <property type="entry name" value="HSP20-like chaperones"/>
    <property type="match status" value="1"/>
</dbReference>
<dbReference type="PANTHER" id="PTHR17125:SF2">
    <property type="entry name" value="OUTER DENSE FIBER PROTEIN 1"/>
    <property type="match status" value="1"/>
</dbReference>
<dbReference type="STRING" id="9009.A0A226MR94"/>
<keyword evidence="8" id="KW-0744">Spermatogenesis</keyword>
<comment type="caution">
    <text evidence="13">The sequence shown here is derived from an EMBL/GenBank/DDBJ whole genome shotgun (WGS) entry which is preliminary data.</text>
</comment>
<name>A0A226MR94_CALSU</name>
<comment type="similarity">
    <text evidence="10 11">Belongs to the small heat shock protein (HSP20) family.</text>
</comment>
<evidence type="ECO:0000256" key="8">
    <source>
        <dbReference type="ARBA" id="ARBA00022871"/>
    </source>
</evidence>
<sequence>MSLLNYFMKDHEWDFRQIEREIQRQMWLLDQHLQQLWEEQLPCCSCGRLLSPCCLCSHTAPSHAVTAAQDVEKNTASVRRKLNRMHDGSQDREVLAVMDMQGFDPEEVTVTVKDRKVQVLAEHEEAHTVAQGKEYNYKKIKKEITLPPGVSEHDVVYSLGPDGVVKIETAHSHCPHLKH</sequence>
<evidence type="ECO:0000259" key="12">
    <source>
        <dbReference type="PROSITE" id="PS01031"/>
    </source>
</evidence>
<evidence type="ECO:0000256" key="9">
    <source>
        <dbReference type="ARBA" id="ARBA00023069"/>
    </source>
</evidence>
<keyword evidence="5" id="KW-0217">Developmental protein</keyword>
<evidence type="ECO:0000256" key="2">
    <source>
        <dbReference type="ARBA" id="ARBA00004230"/>
    </source>
</evidence>
<gene>
    <name evidence="13" type="ORF">ASZ78_011732</name>
</gene>
<dbReference type="GO" id="GO:0005813">
    <property type="term" value="C:centrosome"/>
    <property type="evidence" value="ECO:0007669"/>
    <property type="project" value="UniProtKB-SubCell"/>
</dbReference>
<dbReference type="InterPro" id="IPR037389">
    <property type="entry name" value="ODFP"/>
</dbReference>
<keyword evidence="6" id="KW-0221">Differentiation</keyword>
<dbReference type="PANTHER" id="PTHR17125">
    <property type="entry name" value="OUTER DENSE FIBER PROTEIN 1"/>
    <property type="match status" value="1"/>
</dbReference>
<dbReference type="GO" id="GO:0099513">
    <property type="term" value="C:polymeric cytoskeletal fiber"/>
    <property type="evidence" value="ECO:0007669"/>
    <property type="project" value="InterPro"/>
</dbReference>
<evidence type="ECO:0000313" key="13">
    <source>
        <dbReference type="EMBL" id="OXB57782.1"/>
    </source>
</evidence>
<evidence type="ECO:0000256" key="4">
    <source>
        <dbReference type="ARBA" id="ARBA00019020"/>
    </source>
</evidence>
<evidence type="ECO:0000256" key="10">
    <source>
        <dbReference type="PROSITE-ProRule" id="PRU00285"/>
    </source>
</evidence>
<dbReference type="GO" id="GO:0030154">
    <property type="term" value="P:cell differentiation"/>
    <property type="evidence" value="ECO:0007669"/>
    <property type="project" value="UniProtKB-KW"/>
</dbReference>
<dbReference type="GO" id="GO:0007283">
    <property type="term" value="P:spermatogenesis"/>
    <property type="evidence" value="ECO:0007669"/>
    <property type="project" value="UniProtKB-KW"/>
</dbReference>
<dbReference type="PROSITE" id="PS01031">
    <property type="entry name" value="SHSP"/>
    <property type="match status" value="1"/>
</dbReference>
<keyword evidence="7" id="KW-0282">Flagellum</keyword>
<organism evidence="13 14">
    <name type="scientific">Callipepla squamata</name>
    <name type="common">Scaled quail</name>
    <dbReference type="NCBI Taxonomy" id="9009"/>
    <lineage>
        <taxon>Eukaryota</taxon>
        <taxon>Metazoa</taxon>
        <taxon>Chordata</taxon>
        <taxon>Craniata</taxon>
        <taxon>Vertebrata</taxon>
        <taxon>Euteleostomi</taxon>
        <taxon>Archelosauria</taxon>
        <taxon>Archosauria</taxon>
        <taxon>Dinosauria</taxon>
        <taxon>Saurischia</taxon>
        <taxon>Theropoda</taxon>
        <taxon>Coelurosauria</taxon>
        <taxon>Aves</taxon>
        <taxon>Neognathae</taxon>
        <taxon>Galloanserae</taxon>
        <taxon>Galliformes</taxon>
        <taxon>Odontophoridae</taxon>
        <taxon>Callipepla</taxon>
    </lineage>
</organism>
<evidence type="ECO:0000256" key="6">
    <source>
        <dbReference type="ARBA" id="ARBA00022782"/>
    </source>
</evidence>
<dbReference type="Pfam" id="PF00011">
    <property type="entry name" value="HSP20"/>
    <property type="match status" value="1"/>
</dbReference>
<comment type="function">
    <text evidence="1">Component of the outer dense fibers (ODF) of spermatozoa. ODF are filamentous structures located on the outside of the axoneme in the midpiece and principal piece of the mammalian sperm tail and may help to maintain the passive elastic structures and elastic recoil of the sperm tail.</text>
</comment>
<evidence type="ECO:0000256" key="5">
    <source>
        <dbReference type="ARBA" id="ARBA00022473"/>
    </source>
</evidence>
<dbReference type="Proteomes" id="UP000198323">
    <property type="component" value="Unassembled WGS sequence"/>
</dbReference>
<dbReference type="GO" id="GO:0031514">
    <property type="term" value="C:motile cilium"/>
    <property type="evidence" value="ECO:0007669"/>
    <property type="project" value="UniProtKB-SubCell"/>
</dbReference>
<dbReference type="Gene3D" id="2.60.40.790">
    <property type="match status" value="1"/>
</dbReference>
<proteinExistence type="inferred from homology"/>
<evidence type="ECO:0000256" key="3">
    <source>
        <dbReference type="ARBA" id="ARBA00004300"/>
    </source>
</evidence>
<comment type="subcellular location">
    <subcellularLocation>
        <location evidence="2">Cell projection</location>
        <location evidence="2">Cilium</location>
        <location evidence="2">Flagellum</location>
    </subcellularLocation>
    <subcellularLocation>
        <location evidence="3">Cytoplasm</location>
        <location evidence="3">Cytoskeleton</location>
        <location evidence="3">Microtubule organizing center</location>
        <location evidence="3">Centrosome</location>
    </subcellularLocation>
</comment>
<evidence type="ECO:0000313" key="14">
    <source>
        <dbReference type="Proteomes" id="UP000198323"/>
    </source>
</evidence>
<protein>
    <recommendedName>
        <fullName evidence="4">Outer dense fiber protein 1</fullName>
    </recommendedName>
</protein>
<evidence type="ECO:0000256" key="11">
    <source>
        <dbReference type="RuleBase" id="RU003616"/>
    </source>
</evidence>
<dbReference type="EMBL" id="MCFN01000518">
    <property type="protein sequence ID" value="OXB57782.1"/>
    <property type="molecule type" value="Genomic_DNA"/>
</dbReference>
<dbReference type="OrthoDB" id="1431247at2759"/>
<dbReference type="AlphaFoldDB" id="A0A226MR94"/>
<keyword evidence="9" id="KW-0966">Cell projection</keyword>
<reference evidence="13 14" key="1">
    <citation type="submission" date="2016-07" db="EMBL/GenBank/DDBJ databases">
        <title>Disparate Historic Effective Population Sizes Predicted by Modern Levels of Genome Diversity for the Scaled Quail (Callipepla squamata) and the Northern Bobwhite (Colinus virginianus): Inferences from First and Second Generation Draft Genome Assemblies for Sympatric New World Quail.</title>
        <authorList>
            <person name="Oldeschulte D.L."/>
            <person name="Halley Y.A."/>
            <person name="Bhattarai E.K."/>
            <person name="Brashear W.A."/>
            <person name="Hill J."/>
            <person name="Metz R.P."/>
            <person name="Johnson C.D."/>
            <person name="Rollins D."/>
            <person name="Peterson M.J."/>
            <person name="Bickhart D.M."/>
            <person name="Decker J.E."/>
            <person name="Seabury C.M."/>
        </authorList>
    </citation>
    <scope>NUCLEOTIDE SEQUENCE [LARGE SCALE GENOMIC DNA]</scope>
    <source>
        <strain evidence="13 14">Texas</strain>
        <tissue evidence="13">Leg muscle</tissue>
    </source>
</reference>
<accession>A0A226MR94</accession>
<evidence type="ECO:0000256" key="7">
    <source>
        <dbReference type="ARBA" id="ARBA00022846"/>
    </source>
</evidence>
<dbReference type="InterPro" id="IPR002068">
    <property type="entry name" value="A-crystallin/Hsp20_dom"/>
</dbReference>
<dbReference type="InterPro" id="IPR008978">
    <property type="entry name" value="HSP20-like_chaperone"/>
</dbReference>